<dbReference type="EMBL" id="LLKB01000005">
    <property type="protein sequence ID" value="KQC84882.1"/>
    <property type="molecule type" value="Genomic_DNA"/>
</dbReference>
<dbReference type="Pfam" id="PF13420">
    <property type="entry name" value="Acetyltransf_4"/>
    <property type="match status" value="1"/>
</dbReference>
<dbReference type="Gene3D" id="3.40.630.30">
    <property type="match status" value="1"/>
</dbReference>
<dbReference type="PANTHER" id="PTHR43072:SF8">
    <property type="entry name" value="ACYLTRANSFERASE FABY-RELATED"/>
    <property type="match status" value="1"/>
</dbReference>
<organism evidence="2 3">
    <name type="scientific">Butyribacter intestini</name>
    <dbReference type="NCBI Taxonomy" id="1703332"/>
    <lineage>
        <taxon>Bacteria</taxon>
        <taxon>Bacillati</taxon>
        <taxon>Bacillota</taxon>
        <taxon>Clostridia</taxon>
        <taxon>Lachnospirales</taxon>
        <taxon>Lachnospiraceae</taxon>
        <taxon>Butyribacter</taxon>
    </lineage>
</organism>
<feature type="domain" description="N-acetyltransferase" evidence="1">
    <location>
        <begin position="5"/>
        <end position="173"/>
    </location>
</feature>
<dbReference type="InterPro" id="IPR000182">
    <property type="entry name" value="GNAT_dom"/>
</dbReference>
<proteinExistence type="predicted"/>
<dbReference type="AlphaFoldDB" id="A0AAW3JR21"/>
<reference evidence="2 3" key="1">
    <citation type="submission" date="2015-10" db="EMBL/GenBank/DDBJ databases">
        <title>Butyribacter intestini gen. nov., sp. nov., a butyric acid-producing bacterium of the family Lachnospiraceae isolated from the human faeces.</title>
        <authorList>
            <person name="Zou Y."/>
            <person name="Xue W."/>
            <person name="Luo G."/>
            <person name="Lv M."/>
        </authorList>
    </citation>
    <scope>NUCLEOTIDE SEQUENCE [LARGE SCALE GENOMIC DNA]</scope>
    <source>
        <strain evidence="2 3">TF01-11</strain>
    </source>
</reference>
<evidence type="ECO:0000313" key="3">
    <source>
        <dbReference type="Proteomes" id="UP000050833"/>
    </source>
</evidence>
<dbReference type="Proteomes" id="UP000050833">
    <property type="component" value="Unassembled WGS sequence"/>
</dbReference>
<dbReference type="GO" id="GO:0016747">
    <property type="term" value="F:acyltransferase activity, transferring groups other than amino-acyl groups"/>
    <property type="evidence" value="ECO:0007669"/>
    <property type="project" value="InterPro"/>
</dbReference>
<accession>A0AAW3JR21</accession>
<comment type="caution">
    <text evidence="2">The sequence shown here is derived from an EMBL/GenBank/DDBJ whole genome shotgun (WGS) entry which is preliminary data.</text>
</comment>
<dbReference type="CDD" id="cd04301">
    <property type="entry name" value="NAT_SF"/>
    <property type="match status" value="1"/>
</dbReference>
<name>A0AAW3JR21_9FIRM</name>
<keyword evidence="3" id="KW-1185">Reference proteome</keyword>
<evidence type="ECO:0000313" key="2">
    <source>
        <dbReference type="EMBL" id="KQC84882.1"/>
    </source>
</evidence>
<dbReference type="PANTHER" id="PTHR43072">
    <property type="entry name" value="N-ACETYLTRANSFERASE"/>
    <property type="match status" value="1"/>
</dbReference>
<dbReference type="InterPro" id="IPR016181">
    <property type="entry name" value="Acyl_CoA_acyltransferase"/>
</dbReference>
<dbReference type="SUPFAM" id="SSF55729">
    <property type="entry name" value="Acyl-CoA N-acyltransferases (Nat)"/>
    <property type="match status" value="1"/>
</dbReference>
<gene>
    <name evidence="2" type="ORF">APZ18_09180</name>
</gene>
<evidence type="ECO:0000259" key="1">
    <source>
        <dbReference type="PROSITE" id="PS51186"/>
    </source>
</evidence>
<dbReference type="PROSITE" id="PS51186">
    <property type="entry name" value="GNAT"/>
    <property type="match status" value="1"/>
</dbReference>
<protein>
    <recommendedName>
        <fullName evidence="1">N-acetyltransferase domain-containing protein</fullName>
    </recommendedName>
</protein>
<sequence length="194" mass="22476">MNSQINIRAVKIEDAARLLEIYSYYVKETAITYEYEVPLLDEFKQRISHTLETHPYIVAESDGEIIGYAYAGKYHPRAAYSWDAETTIYLDNNFRGNGVGRKLYSYLEEILKAQGFVKAIALITPPMTEADNDVYRSVHFHENMGYKLSGRLTYSGYKFGRWFDTVTMDKMLCEPHENMESVKTFDEVRGQFGI</sequence>